<dbReference type="Gene3D" id="1.10.167.10">
    <property type="entry name" value="Regulator of G-protein Signalling 4, domain 2"/>
    <property type="match status" value="1"/>
</dbReference>
<dbReference type="InterPro" id="IPR044926">
    <property type="entry name" value="RGS_subdomain_2"/>
</dbReference>
<sequence length="443" mass="47304">MADDHSGSSSPRNGERKRNLMSVFKSALSHINETKSNQQPASLTGTDASSTDSQSLSVSSPNPTRASVLVSPASAPSTARPSITAAGDKGARTNAMFDKEYDNRRKHASSTTSKVSATAPDGAVSRSTSQSGATTGQLSAKLRTTRMLQILNTPDLSALFEAFLKTIFADDALYAWQDMETFRLAAGGPASEYAAYSCKEGRQSHKSGVASPSSPGGGMELPAVSDGVSALHVSPPSSAMPSPTSASATVPKPLLLVQDNPGSAHATEQRKTIALHAVVVYLKYLDTNAPCDQNVPIRLKRSLHTLFDEFAAEFDLVDRARLSDPARIGANPLCYLTGGKTVNELPGSFASAASVSRYTLFDECQRHLFQMLALDTLSKFVVTEPFIKWWDENGEGLSVGDGRPLALKKRRGSSLSDIEASVKQLDSLSLENRSARSRRSKDF</sequence>
<evidence type="ECO:0000313" key="2">
    <source>
        <dbReference type="EMBL" id="TPX42252.1"/>
    </source>
</evidence>
<feature type="compositionally biased region" description="Polar residues" evidence="1">
    <location>
        <begin position="125"/>
        <end position="138"/>
    </location>
</feature>
<dbReference type="InterPro" id="IPR036305">
    <property type="entry name" value="RGS_sf"/>
</dbReference>
<proteinExistence type="predicted"/>
<comment type="caution">
    <text evidence="2">The sequence shown here is derived from an EMBL/GenBank/DDBJ whole genome shotgun (WGS) entry which is preliminary data.</text>
</comment>
<feature type="region of interest" description="Disordered" evidence="1">
    <location>
        <begin position="204"/>
        <end position="224"/>
    </location>
</feature>
<organism evidence="2 3">
    <name type="scientific">Synchytrium endobioticum</name>
    <dbReference type="NCBI Taxonomy" id="286115"/>
    <lineage>
        <taxon>Eukaryota</taxon>
        <taxon>Fungi</taxon>
        <taxon>Fungi incertae sedis</taxon>
        <taxon>Chytridiomycota</taxon>
        <taxon>Chytridiomycota incertae sedis</taxon>
        <taxon>Chytridiomycetes</taxon>
        <taxon>Synchytriales</taxon>
        <taxon>Synchytriaceae</taxon>
        <taxon>Synchytrium</taxon>
    </lineage>
</organism>
<evidence type="ECO:0000256" key="1">
    <source>
        <dbReference type="SAM" id="MobiDB-lite"/>
    </source>
</evidence>
<gene>
    <name evidence="2" type="ORF">SeMB42_g05211</name>
</gene>
<dbReference type="EMBL" id="QEAN01000239">
    <property type="protein sequence ID" value="TPX42252.1"/>
    <property type="molecule type" value="Genomic_DNA"/>
</dbReference>
<name>A0A507CSV3_9FUNG</name>
<dbReference type="VEuPathDB" id="FungiDB:SeMB42_g05211"/>
<feature type="compositionally biased region" description="Polar residues" evidence="1">
    <location>
        <begin position="29"/>
        <end position="48"/>
    </location>
</feature>
<dbReference type="SUPFAM" id="SSF48097">
    <property type="entry name" value="Regulator of G-protein signaling, RGS"/>
    <property type="match status" value="1"/>
</dbReference>
<dbReference type="Proteomes" id="UP000317494">
    <property type="component" value="Unassembled WGS sequence"/>
</dbReference>
<keyword evidence="3" id="KW-1185">Reference proteome</keyword>
<dbReference type="AlphaFoldDB" id="A0A507CSV3"/>
<evidence type="ECO:0000313" key="3">
    <source>
        <dbReference type="Proteomes" id="UP000317494"/>
    </source>
</evidence>
<protein>
    <submittedName>
        <fullName evidence="2">Uncharacterized protein</fullName>
    </submittedName>
</protein>
<accession>A0A507CSV3</accession>
<feature type="compositionally biased region" description="Low complexity" evidence="1">
    <location>
        <begin position="49"/>
        <end position="86"/>
    </location>
</feature>
<feature type="compositionally biased region" description="Low complexity" evidence="1">
    <location>
        <begin position="109"/>
        <end position="119"/>
    </location>
</feature>
<reference evidence="2 3" key="1">
    <citation type="journal article" date="2019" name="Sci. Rep.">
        <title>Comparative genomics of chytrid fungi reveal insights into the obligate biotrophic and pathogenic lifestyle of Synchytrium endobioticum.</title>
        <authorList>
            <person name="van de Vossenberg B.T.L.H."/>
            <person name="Warris S."/>
            <person name="Nguyen H.D.T."/>
            <person name="van Gent-Pelzer M.P.E."/>
            <person name="Joly D.L."/>
            <person name="van de Geest H.C."/>
            <person name="Bonants P.J.M."/>
            <person name="Smith D.S."/>
            <person name="Levesque C.A."/>
            <person name="van der Lee T.A.J."/>
        </authorList>
    </citation>
    <scope>NUCLEOTIDE SEQUENCE [LARGE SCALE GENOMIC DNA]</scope>
    <source>
        <strain evidence="2 3">MB42</strain>
    </source>
</reference>
<feature type="region of interest" description="Disordered" evidence="1">
    <location>
        <begin position="1"/>
        <end position="138"/>
    </location>
</feature>